<gene>
    <name evidence="2" type="ORF">HS088_TW22G01479</name>
</gene>
<reference evidence="2 3" key="1">
    <citation type="journal article" date="2020" name="Nat. Commun.">
        <title>Genome of Tripterygium wilfordii and identification of cytochrome P450 involved in triptolide biosynthesis.</title>
        <authorList>
            <person name="Tu L."/>
            <person name="Su P."/>
            <person name="Zhang Z."/>
            <person name="Gao L."/>
            <person name="Wang J."/>
            <person name="Hu T."/>
            <person name="Zhou J."/>
            <person name="Zhang Y."/>
            <person name="Zhao Y."/>
            <person name="Liu Y."/>
            <person name="Song Y."/>
            <person name="Tong Y."/>
            <person name="Lu Y."/>
            <person name="Yang J."/>
            <person name="Xu C."/>
            <person name="Jia M."/>
            <person name="Peters R.J."/>
            <person name="Huang L."/>
            <person name="Gao W."/>
        </authorList>
    </citation>
    <scope>NUCLEOTIDE SEQUENCE [LARGE SCALE GENOMIC DNA]</scope>
    <source>
        <strain evidence="3">cv. XIE 37</strain>
        <tissue evidence="2">Leaf</tissue>
    </source>
</reference>
<dbReference type="InterPro" id="IPR036047">
    <property type="entry name" value="F-box-like_dom_sf"/>
</dbReference>
<evidence type="ECO:0000313" key="3">
    <source>
        <dbReference type="Proteomes" id="UP000593562"/>
    </source>
</evidence>
<dbReference type="InParanoid" id="A0A7J7C0Z5"/>
<sequence length="214" mass="24006">MRASCPSASDIISDLPGNIIDNILTCLPIRDAVRTSILSRKWRFKWLDLSQLVLTTPSAKDHLESHPSRKNAPLLVTVRIESVYNGNVESVRRGEILMQLSGNSNAVEVLGCLPAIKRLVICCSFIKYLSVGNIPLRLPTTLNRLKSLELPAIYFNCIDDVRFALCLIKSSPNLKKLKIEVSFSKPWMIILIPYSNFWKLNSAVVTIPLIGFKK</sequence>
<dbReference type="InterPro" id="IPR001810">
    <property type="entry name" value="F-box_dom"/>
</dbReference>
<dbReference type="SUPFAM" id="SSF81383">
    <property type="entry name" value="F-box domain"/>
    <property type="match status" value="1"/>
</dbReference>
<protein>
    <recommendedName>
        <fullName evidence="1">F-box domain-containing protein</fullName>
    </recommendedName>
</protein>
<dbReference type="EMBL" id="JAAARO010000022">
    <property type="protein sequence ID" value="KAF5727782.1"/>
    <property type="molecule type" value="Genomic_DNA"/>
</dbReference>
<dbReference type="PANTHER" id="PTHR31639:SF310">
    <property type="entry name" value="F-BOX DOMAIN-CONTAINING PROTEIN"/>
    <property type="match status" value="1"/>
</dbReference>
<dbReference type="Proteomes" id="UP000593562">
    <property type="component" value="Unassembled WGS sequence"/>
</dbReference>
<organism evidence="2 3">
    <name type="scientific">Tripterygium wilfordii</name>
    <name type="common">Thunder God vine</name>
    <dbReference type="NCBI Taxonomy" id="458696"/>
    <lineage>
        <taxon>Eukaryota</taxon>
        <taxon>Viridiplantae</taxon>
        <taxon>Streptophyta</taxon>
        <taxon>Embryophyta</taxon>
        <taxon>Tracheophyta</taxon>
        <taxon>Spermatophyta</taxon>
        <taxon>Magnoliopsida</taxon>
        <taxon>eudicotyledons</taxon>
        <taxon>Gunneridae</taxon>
        <taxon>Pentapetalae</taxon>
        <taxon>rosids</taxon>
        <taxon>fabids</taxon>
        <taxon>Celastrales</taxon>
        <taxon>Celastraceae</taxon>
        <taxon>Tripterygium</taxon>
    </lineage>
</organism>
<evidence type="ECO:0000259" key="1">
    <source>
        <dbReference type="PROSITE" id="PS50181"/>
    </source>
</evidence>
<feature type="domain" description="F-box" evidence="1">
    <location>
        <begin position="9"/>
        <end position="43"/>
    </location>
</feature>
<keyword evidence="3" id="KW-1185">Reference proteome</keyword>
<dbReference type="PANTHER" id="PTHR31639">
    <property type="entry name" value="F-BOX PROTEIN-LIKE"/>
    <property type="match status" value="1"/>
</dbReference>
<evidence type="ECO:0000313" key="2">
    <source>
        <dbReference type="EMBL" id="KAF5727782.1"/>
    </source>
</evidence>
<name>A0A7J7C0Z5_TRIWF</name>
<dbReference type="AlphaFoldDB" id="A0A7J7C0Z5"/>
<dbReference type="PROSITE" id="PS50181">
    <property type="entry name" value="FBOX"/>
    <property type="match status" value="1"/>
</dbReference>
<proteinExistence type="predicted"/>
<dbReference type="Pfam" id="PF00646">
    <property type="entry name" value="F-box"/>
    <property type="match status" value="1"/>
</dbReference>
<accession>A0A7J7C0Z5</accession>
<comment type="caution">
    <text evidence="2">The sequence shown here is derived from an EMBL/GenBank/DDBJ whole genome shotgun (WGS) entry which is preliminary data.</text>
</comment>